<gene>
    <name evidence="2" type="ORF">EBB79_02935</name>
</gene>
<protein>
    <submittedName>
        <fullName evidence="2">Uncharacterized protein</fullName>
    </submittedName>
</protein>
<feature type="region of interest" description="Disordered" evidence="1">
    <location>
        <begin position="46"/>
        <end position="67"/>
    </location>
</feature>
<name>A0A3T0MYW2_9RHOB</name>
<evidence type="ECO:0000313" key="2">
    <source>
        <dbReference type="EMBL" id="AZV76951.1"/>
    </source>
</evidence>
<dbReference type="OrthoDB" id="7830939at2"/>
<dbReference type="RefSeq" id="WP_127747486.1">
    <property type="nucleotide sequence ID" value="NZ_CP033219.1"/>
</dbReference>
<organism evidence="2 3">
    <name type="scientific">Parasedimentitalea marina</name>
    <dbReference type="NCBI Taxonomy" id="2483033"/>
    <lineage>
        <taxon>Bacteria</taxon>
        <taxon>Pseudomonadati</taxon>
        <taxon>Pseudomonadota</taxon>
        <taxon>Alphaproteobacteria</taxon>
        <taxon>Rhodobacterales</taxon>
        <taxon>Paracoccaceae</taxon>
        <taxon>Parasedimentitalea</taxon>
    </lineage>
</organism>
<dbReference type="Proteomes" id="UP000283063">
    <property type="component" value="Chromosome"/>
</dbReference>
<dbReference type="AlphaFoldDB" id="A0A3T0MYW2"/>
<dbReference type="KEGG" id="sedi:EBB79_02935"/>
<reference evidence="2 3" key="1">
    <citation type="submission" date="2018-10" db="EMBL/GenBank/DDBJ databases">
        <title>Parasedimentitalea marina sp. nov., a psychrophilic bacterium isolated from deep seawater of the New Britain Trench.</title>
        <authorList>
            <person name="Cao J."/>
        </authorList>
    </citation>
    <scope>NUCLEOTIDE SEQUENCE [LARGE SCALE GENOMIC DNA]</scope>
    <source>
        <strain evidence="2 3">W43</strain>
    </source>
</reference>
<sequence>MTDIKAEAAGEALKAIAQKLDDTGVIAPEGRSTLLRVASELKGKKRSKQWPQEVDRGSPVRFNVGKTADNKPVRPIIDFAKIHVNQNHKSRPPFDCFDLAIVLESDTGDLLSRWHIDQANSEGGSYQAGPLFHLQFGGRNNGYDRSVDHPIKEPRWCHPPMDLALSTEMIVANFFEDAWHGLREDPSWCLNIGLFQKLCYEAYLEHLQKCISAPRGSTILNDVWAANWK</sequence>
<proteinExistence type="predicted"/>
<keyword evidence="3" id="KW-1185">Reference proteome</keyword>
<dbReference type="EMBL" id="CP033219">
    <property type="protein sequence ID" value="AZV76951.1"/>
    <property type="molecule type" value="Genomic_DNA"/>
</dbReference>
<evidence type="ECO:0000313" key="3">
    <source>
        <dbReference type="Proteomes" id="UP000283063"/>
    </source>
</evidence>
<accession>A0A3T0MYW2</accession>
<evidence type="ECO:0000256" key="1">
    <source>
        <dbReference type="SAM" id="MobiDB-lite"/>
    </source>
</evidence>